<dbReference type="InterPro" id="IPR004358">
    <property type="entry name" value="Sig_transdc_His_kin-like_C"/>
</dbReference>
<evidence type="ECO:0000313" key="14">
    <source>
        <dbReference type="EMBL" id="GAA4394442.1"/>
    </source>
</evidence>
<dbReference type="RefSeq" id="WP_344996438.1">
    <property type="nucleotide sequence ID" value="NZ_BAABFR010000038.1"/>
</dbReference>
<accession>A0ABP8JQ36</accession>
<dbReference type="Proteomes" id="UP001500635">
    <property type="component" value="Unassembled WGS sequence"/>
</dbReference>
<feature type="transmembrane region" description="Helical" evidence="11">
    <location>
        <begin position="6"/>
        <end position="28"/>
    </location>
</feature>
<evidence type="ECO:0000256" key="8">
    <source>
        <dbReference type="ARBA" id="ARBA00022989"/>
    </source>
</evidence>
<dbReference type="PANTHER" id="PTHR45436">
    <property type="entry name" value="SENSOR HISTIDINE KINASE YKOH"/>
    <property type="match status" value="1"/>
</dbReference>
<evidence type="ECO:0000256" key="9">
    <source>
        <dbReference type="ARBA" id="ARBA00023012"/>
    </source>
</evidence>
<evidence type="ECO:0000256" key="1">
    <source>
        <dbReference type="ARBA" id="ARBA00000085"/>
    </source>
</evidence>
<keyword evidence="9" id="KW-0902">Two-component regulatory system</keyword>
<dbReference type="EMBL" id="BAABFR010000038">
    <property type="protein sequence ID" value="GAA4394442.1"/>
    <property type="molecule type" value="Genomic_DNA"/>
</dbReference>
<dbReference type="Gene3D" id="3.30.565.10">
    <property type="entry name" value="Histidine kinase-like ATPase, C-terminal domain"/>
    <property type="match status" value="1"/>
</dbReference>
<comment type="caution">
    <text evidence="14">The sequence shown here is derived from an EMBL/GenBank/DDBJ whole genome shotgun (WGS) entry which is preliminary data.</text>
</comment>
<dbReference type="PRINTS" id="PR00344">
    <property type="entry name" value="BCTRLSENSOR"/>
</dbReference>
<evidence type="ECO:0000259" key="13">
    <source>
        <dbReference type="PROSITE" id="PS50885"/>
    </source>
</evidence>
<evidence type="ECO:0000256" key="5">
    <source>
        <dbReference type="ARBA" id="ARBA00022679"/>
    </source>
</evidence>
<dbReference type="Pfam" id="PF00512">
    <property type="entry name" value="HisKA"/>
    <property type="match status" value="1"/>
</dbReference>
<keyword evidence="15" id="KW-1185">Reference proteome</keyword>
<evidence type="ECO:0000256" key="10">
    <source>
        <dbReference type="ARBA" id="ARBA00023136"/>
    </source>
</evidence>
<evidence type="ECO:0000256" key="6">
    <source>
        <dbReference type="ARBA" id="ARBA00022692"/>
    </source>
</evidence>
<evidence type="ECO:0000256" key="7">
    <source>
        <dbReference type="ARBA" id="ARBA00022777"/>
    </source>
</evidence>
<evidence type="ECO:0000256" key="4">
    <source>
        <dbReference type="ARBA" id="ARBA00022553"/>
    </source>
</evidence>
<dbReference type="InterPro" id="IPR036097">
    <property type="entry name" value="HisK_dim/P_sf"/>
</dbReference>
<evidence type="ECO:0000256" key="2">
    <source>
        <dbReference type="ARBA" id="ARBA00004236"/>
    </source>
</evidence>
<dbReference type="SUPFAM" id="SSF55874">
    <property type="entry name" value="ATPase domain of HSP90 chaperone/DNA topoisomerase II/histidine kinase"/>
    <property type="match status" value="1"/>
</dbReference>
<dbReference type="PROSITE" id="PS50109">
    <property type="entry name" value="HIS_KIN"/>
    <property type="match status" value="1"/>
</dbReference>
<comment type="subcellular location">
    <subcellularLocation>
        <location evidence="2">Cell membrane</location>
    </subcellularLocation>
</comment>
<organism evidence="14 15">
    <name type="scientific">Tsukamurella soli</name>
    <dbReference type="NCBI Taxonomy" id="644556"/>
    <lineage>
        <taxon>Bacteria</taxon>
        <taxon>Bacillati</taxon>
        <taxon>Actinomycetota</taxon>
        <taxon>Actinomycetes</taxon>
        <taxon>Mycobacteriales</taxon>
        <taxon>Tsukamurellaceae</taxon>
        <taxon>Tsukamurella</taxon>
    </lineage>
</organism>
<dbReference type="Gene3D" id="1.10.287.130">
    <property type="match status" value="1"/>
</dbReference>
<dbReference type="InterPro" id="IPR003661">
    <property type="entry name" value="HisK_dim/P_dom"/>
</dbReference>
<keyword evidence="10 11" id="KW-0472">Membrane</keyword>
<proteinExistence type="predicted"/>
<dbReference type="SMART" id="SM00388">
    <property type="entry name" value="HisKA"/>
    <property type="match status" value="1"/>
</dbReference>
<sequence length="433" mass="45500">MSLRVRVAAAAAAGTTIIALVVFGWALVHTRSSSYNQMDERLSAASATLSVIDMITQREPVDGMLVTARIGTHYRRSVGPAIPAVAGDYGYATIDGQRYRVHNRTLPVQQRVVLSTALPTAPVEHAIAVRRRQIVGLALASVAAAWALAWMFGTVAAAPIRRLATATRDFDPDHPPALPVGGTGEVGELSHTLRLLLTRVSQEQTSSARSLAASRDFAAAAAHELRSPLTAMRTDLEVLDTMPLDDAARAELVHSVRRAHDRMADTVTSLESLALGDLVAESDFAPTDLGELLDRVAADAARAHPDVVIEVDAPGGTVIDALAPNLRTAVRNGIENAVRHGGARRVVVSAGTTDGTTVSVAVDDDGGGLPLSERVIVFERFRRGSSASTAGSGLGLALVRQTAEAHGGAARLVDSDLGGLRLELVLPGTHGRR</sequence>
<evidence type="ECO:0000256" key="3">
    <source>
        <dbReference type="ARBA" id="ARBA00012438"/>
    </source>
</evidence>
<dbReference type="Pfam" id="PF02518">
    <property type="entry name" value="HATPase_c"/>
    <property type="match status" value="1"/>
</dbReference>
<dbReference type="InterPro" id="IPR036890">
    <property type="entry name" value="HATPase_C_sf"/>
</dbReference>
<reference evidence="15" key="1">
    <citation type="journal article" date="2019" name="Int. J. Syst. Evol. Microbiol.">
        <title>The Global Catalogue of Microorganisms (GCM) 10K type strain sequencing project: providing services to taxonomists for standard genome sequencing and annotation.</title>
        <authorList>
            <consortium name="The Broad Institute Genomics Platform"/>
            <consortium name="The Broad Institute Genome Sequencing Center for Infectious Disease"/>
            <person name="Wu L."/>
            <person name="Ma J."/>
        </authorList>
    </citation>
    <scope>NUCLEOTIDE SEQUENCE [LARGE SCALE GENOMIC DNA]</scope>
    <source>
        <strain evidence="15">JCM 17688</strain>
    </source>
</reference>
<dbReference type="GO" id="GO:0016301">
    <property type="term" value="F:kinase activity"/>
    <property type="evidence" value="ECO:0007669"/>
    <property type="project" value="UniProtKB-KW"/>
</dbReference>
<keyword evidence="5" id="KW-0808">Transferase</keyword>
<feature type="domain" description="Histidine kinase" evidence="12">
    <location>
        <begin position="220"/>
        <end position="430"/>
    </location>
</feature>
<gene>
    <name evidence="14" type="primary">prrB</name>
    <name evidence="14" type="ORF">GCM10023147_26490</name>
</gene>
<dbReference type="InterPro" id="IPR003594">
    <property type="entry name" value="HATPase_dom"/>
</dbReference>
<dbReference type="CDD" id="cd00075">
    <property type="entry name" value="HATPase"/>
    <property type="match status" value="1"/>
</dbReference>
<keyword evidence="7 14" id="KW-0418">Kinase</keyword>
<comment type="catalytic activity">
    <reaction evidence="1">
        <text>ATP + protein L-histidine = ADP + protein N-phospho-L-histidine.</text>
        <dbReference type="EC" id="2.7.13.3"/>
    </reaction>
</comment>
<keyword evidence="6 11" id="KW-0812">Transmembrane</keyword>
<dbReference type="EC" id="2.7.13.3" evidence="3"/>
<dbReference type="CDD" id="cd00082">
    <property type="entry name" value="HisKA"/>
    <property type="match status" value="1"/>
</dbReference>
<feature type="domain" description="HAMP" evidence="13">
    <location>
        <begin position="154"/>
        <end position="205"/>
    </location>
</feature>
<dbReference type="SMART" id="SM00387">
    <property type="entry name" value="HATPase_c"/>
    <property type="match status" value="1"/>
</dbReference>
<keyword evidence="8 11" id="KW-1133">Transmembrane helix</keyword>
<dbReference type="PANTHER" id="PTHR45436:SF5">
    <property type="entry name" value="SENSOR HISTIDINE KINASE TRCS"/>
    <property type="match status" value="1"/>
</dbReference>
<keyword evidence="4" id="KW-0597">Phosphoprotein</keyword>
<dbReference type="InterPro" id="IPR050428">
    <property type="entry name" value="TCS_sensor_his_kinase"/>
</dbReference>
<dbReference type="SUPFAM" id="SSF47384">
    <property type="entry name" value="Homodimeric domain of signal transducing histidine kinase"/>
    <property type="match status" value="1"/>
</dbReference>
<evidence type="ECO:0000313" key="15">
    <source>
        <dbReference type="Proteomes" id="UP001500635"/>
    </source>
</evidence>
<evidence type="ECO:0000256" key="11">
    <source>
        <dbReference type="SAM" id="Phobius"/>
    </source>
</evidence>
<protein>
    <recommendedName>
        <fullName evidence="3">histidine kinase</fullName>
        <ecNumber evidence="3">2.7.13.3</ecNumber>
    </recommendedName>
</protein>
<dbReference type="InterPro" id="IPR003660">
    <property type="entry name" value="HAMP_dom"/>
</dbReference>
<dbReference type="PROSITE" id="PS50885">
    <property type="entry name" value="HAMP"/>
    <property type="match status" value="1"/>
</dbReference>
<feature type="transmembrane region" description="Helical" evidence="11">
    <location>
        <begin position="134"/>
        <end position="153"/>
    </location>
</feature>
<evidence type="ECO:0000259" key="12">
    <source>
        <dbReference type="PROSITE" id="PS50109"/>
    </source>
</evidence>
<dbReference type="InterPro" id="IPR005467">
    <property type="entry name" value="His_kinase_dom"/>
</dbReference>
<name>A0ABP8JQ36_9ACTN</name>